<feature type="compositionally biased region" description="Pro residues" evidence="1">
    <location>
        <begin position="130"/>
        <end position="145"/>
    </location>
</feature>
<sequence length="239" mass="26529">MVTLDPKVGADETLDTGGIRCQLGRPVHRRVRLWCSLIRTVDSLARASGLYSRGSQTASARPGIGNGSVHDGNAFRCQVCLAHTMPRRYTRLATPRWGLNRRLSPPVFISAARATPPRRRSRTPPQSHLPSPPPQPQPPPPQPQPPRHHADGLGESADFARGSALQLSNHKTNTRRARNFGKSTECLWIPVRHRHCMACRARASLFGPRGEPWATPAFPAVFVPTPPTLTLRWRTIRRV</sequence>
<name>A0A5E4THD3_9BURK</name>
<evidence type="ECO:0000313" key="3">
    <source>
        <dbReference type="Proteomes" id="UP000400981"/>
    </source>
</evidence>
<accession>A0A5E4THD3</accession>
<organism evidence="2 3">
    <name type="scientific">Pandoraea eparura</name>
    <dbReference type="NCBI Taxonomy" id="2508291"/>
    <lineage>
        <taxon>Bacteria</taxon>
        <taxon>Pseudomonadati</taxon>
        <taxon>Pseudomonadota</taxon>
        <taxon>Betaproteobacteria</taxon>
        <taxon>Burkholderiales</taxon>
        <taxon>Burkholderiaceae</taxon>
        <taxon>Pandoraea</taxon>
    </lineage>
</organism>
<dbReference type="AlphaFoldDB" id="A0A5E4THD3"/>
<keyword evidence="3" id="KW-1185">Reference proteome</keyword>
<gene>
    <name evidence="2" type="ORF">PEP31012_01351</name>
</gene>
<dbReference type="EMBL" id="CABPSH010000002">
    <property type="protein sequence ID" value="VVD85918.1"/>
    <property type="molecule type" value="Genomic_DNA"/>
</dbReference>
<evidence type="ECO:0000313" key="2">
    <source>
        <dbReference type="EMBL" id="VVD85918.1"/>
    </source>
</evidence>
<reference evidence="2 3" key="1">
    <citation type="submission" date="2019-08" db="EMBL/GenBank/DDBJ databases">
        <authorList>
            <person name="Peeters C."/>
        </authorList>
    </citation>
    <scope>NUCLEOTIDE SEQUENCE [LARGE SCALE GENOMIC DNA]</scope>
    <source>
        <strain evidence="2 3">LMG 31012</strain>
    </source>
</reference>
<feature type="region of interest" description="Disordered" evidence="1">
    <location>
        <begin position="108"/>
        <end position="155"/>
    </location>
</feature>
<evidence type="ECO:0000256" key="1">
    <source>
        <dbReference type="SAM" id="MobiDB-lite"/>
    </source>
</evidence>
<proteinExistence type="predicted"/>
<protein>
    <submittedName>
        <fullName evidence="2">Uncharacterized protein</fullName>
    </submittedName>
</protein>
<dbReference type="Proteomes" id="UP000400981">
    <property type="component" value="Unassembled WGS sequence"/>
</dbReference>